<evidence type="ECO:0000256" key="4">
    <source>
        <dbReference type="ARBA" id="ARBA00022723"/>
    </source>
</evidence>
<evidence type="ECO:0000256" key="13">
    <source>
        <dbReference type="ARBA" id="ARBA00044502"/>
    </source>
</evidence>
<evidence type="ECO:0000313" key="19">
    <source>
        <dbReference type="Proteomes" id="UP001430848"/>
    </source>
</evidence>
<keyword evidence="7" id="KW-0560">Oxidoreductase</keyword>
<evidence type="ECO:0000256" key="8">
    <source>
        <dbReference type="ARBA" id="ARBA00023008"/>
    </source>
</evidence>
<dbReference type="InterPro" id="IPR005103">
    <property type="entry name" value="AA9_LPMO"/>
</dbReference>
<comment type="similarity">
    <text evidence="13">Belongs to the polysaccharide monooxygenase AA9 family.</text>
</comment>
<evidence type="ECO:0000256" key="2">
    <source>
        <dbReference type="ARBA" id="ARBA00004613"/>
    </source>
</evidence>
<proteinExistence type="inferred from homology"/>
<evidence type="ECO:0000256" key="3">
    <source>
        <dbReference type="ARBA" id="ARBA00022525"/>
    </source>
</evidence>
<keyword evidence="5 16" id="KW-0732">Signal</keyword>
<keyword evidence="10" id="KW-1015">Disulfide bond</keyword>
<evidence type="ECO:0000256" key="14">
    <source>
        <dbReference type="ARBA" id="ARBA00045077"/>
    </source>
</evidence>
<comment type="catalytic activity">
    <reaction evidence="14">
        <text>[(1-&gt;4)-beta-D-glucosyl]n+m + reduced acceptor + O2 = 4-dehydro-beta-D-glucosyl-[(1-&gt;4)-beta-D-glucosyl]n-1 + [(1-&gt;4)-beta-D-glucosyl]m + acceptor + H2O.</text>
        <dbReference type="EC" id="1.14.99.56"/>
    </reaction>
</comment>
<feature type="chain" id="PRO_5045553838" description="lytic cellulose monooxygenase (C4-dehydrogenating)" evidence="16">
    <location>
        <begin position="18"/>
        <end position="265"/>
    </location>
</feature>
<sequence length="265" mass="27558">MKLSLLITSVAAAAVEAHGIFQKISVNGNAKGSLEAMRAPSTNNPVTDVTSTSLICGAAGTTSQSVVAANPGDKIGTWFQHVVGGAQFPNDPDNPIASSHHGPVLAYMAKVDNAASSSQTGLKWFKIGQDTYDTSSKKWGVAWLRSGWWDGGNVFLTECFADNLIANNGWAYFNIPSCLAPGQYLMRVEIIALHSAYSRNGAQFYSSCLQLNVGGSGSSTPSPAVSFPFYGQGDPGIQTNIYGAAGAADNNGQPYAAPGPAVATC</sequence>
<dbReference type="CDD" id="cd21175">
    <property type="entry name" value="LPMO_AA9"/>
    <property type="match status" value="1"/>
</dbReference>
<organism evidence="18 19">
    <name type="scientific">Diaporthe eres</name>
    <name type="common">Phomopsis oblonga</name>
    <dbReference type="NCBI Taxonomy" id="83184"/>
    <lineage>
        <taxon>Eukaryota</taxon>
        <taxon>Fungi</taxon>
        <taxon>Dikarya</taxon>
        <taxon>Ascomycota</taxon>
        <taxon>Pezizomycotina</taxon>
        <taxon>Sordariomycetes</taxon>
        <taxon>Sordariomycetidae</taxon>
        <taxon>Diaporthales</taxon>
        <taxon>Diaporthaceae</taxon>
        <taxon>Diaporthe</taxon>
        <taxon>Diaporthe eres species complex</taxon>
    </lineage>
</organism>
<evidence type="ECO:0000256" key="11">
    <source>
        <dbReference type="ARBA" id="ARBA00023277"/>
    </source>
</evidence>
<evidence type="ECO:0000256" key="16">
    <source>
        <dbReference type="SAM" id="SignalP"/>
    </source>
</evidence>
<evidence type="ECO:0000256" key="9">
    <source>
        <dbReference type="ARBA" id="ARBA00023033"/>
    </source>
</evidence>
<evidence type="ECO:0000256" key="5">
    <source>
        <dbReference type="ARBA" id="ARBA00022729"/>
    </source>
</evidence>
<keyword evidence="9" id="KW-0503">Monooxygenase</keyword>
<dbReference type="Gene3D" id="2.70.50.70">
    <property type="match status" value="1"/>
</dbReference>
<evidence type="ECO:0000259" key="17">
    <source>
        <dbReference type="Pfam" id="PF03443"/>
    </source>
</evidence>
<feature type="signal peptide" evidence="16">
    <location>
        <begin position="1"/>
        <end position="17"/>
    </location>
</feature>
<dbReference type="Pfam" id="PF03443">
    <property type="entry name" value="AA9"/>
    <property type="match status" value="1"/>
</dbReference>
<accession>A0ABR1P9T0</accession>
<keyword evidence="6" id="KW-0136">Cellulose degradation</keyword>
<evidence type="ECO:0000256" key="1">
    <source>
        <dbReference type="ARBA" id="ARBA00001973"/>
    </source>
</evidence>
<gene>
    <name evidence="18" type="ORF">SLS63_006110</name>
</gene>
<dbReference type="Proteomes" id="UP001430848">
    <property type="component" value="Unassembled WGS sequence"/>
</dbReference>
<keyword evidence="11" id="KW-0119">Carbohydrate metabolism</keyword>
<keyword evidence="3" id="KW-0964">Secreted</keyword>
<dbReference type="EMBL" id="JAKNSF020000028">
    <property type="protein sequence ID" value="KAK7729729.1"/>
    <property type="molecule type" value="Genomic_DNA"/>
</dbReference>
<keyword evidence="8" id="KW-0186">Copper</keyword>
<dbReference type="PANTHER" id="PTHR33353:SF13">
    <property type="entry name" value="ENDOGLUCANASE II"/>
    <property type="match status" value="1"/>
</dbReference>
<evidence type="ECO:0000256" key="12">
    <source>
        <dbReference type="ARBA" id="ARBA00023326"/>
    </source>
</evidence>
<comment type="caution">
    <text evidence="18">The sequence shown here is derived from an EMBL/GenBank/DDBJ whole genome shotgun (WGS) entry which is preliminary data.</text>
</comment>
<dbReference type="EC" id="1.14.99.56" evidence="15"/>
<dbReference type="InterPro" id="IPR049892">
    <property type="entry name" value="AA9"/>
</dbReference>
<evidence type="ECO:0000256" key="6">
    <source>
        <dbReference type="ARBA" id="ARBA00023001"/>
    </source>
</evidence>
<evidence type="ECO:0000313" key="18">
    <source>
        <dbReference type="EMBL" id="KAK7729729.1"/>
    </source>
</evidence>
<keyword evidence="4" id="KW-0479">Metal-binding</keyword>
<keyword evidence="12" id="KW-0624">Polysaccharide degradation</keyword>
<reference evidence="18 19" key="1">
    <citation type="submission" date="2024-02" db="EMBL/GenBank/DDBJ databases">
        <title>De novo assembly and annotation of 12 fungi associated with fruit tree decline syndrome in Ontario, Canada.</title>
        <authorList>
            <person name="Sulman M."/>
            <person name="Ellouze W."/>
            <person name="Ilyukhin E."/>
        </authorList>
    </citation>
    <scope>NUCLEOTIDE SEQUENCE [LARGE SCALE GENOMIC DNA]</scope>
    <source>
        <strain evidence="18 19">M169</strain>
    </source>
</reference>
<comment type="subcellular location">
    <subcellularLocation>
        <location evidence="2">Secreted</location>
    </subcellularLocation>
</comment>
<protein>
    <recommendedName>
        <fullName evidence="15">lytic cellulose monooxygenase (C4-dehydrogenating)</fullName>
        <ecNumber evidence="15">1.14.99.56</ecNumber>
    </recommendedName>
</protein>
<evidence type="ECO:0000256" key="7">
    <source>
        <dbReference type="ARBA" id="ARBA00023002"/>
    </source>
</evidence>
<evidence type="ECO:0000256" key="10">
    <source>
        <dbReference type="ARBA" id="ARBA00023157"/>
    </source>
</evidence>
<name>A0ABR1P9T0_DIAER</name>
<feature type="domain" description="Auxiliary Activity family 9 catalytic" evidence="17">
    <location>
        <begin position="18"/>
        <end position="243"/>
    </location>
</feature>
<comment type="cofactor">
    <cofactor evidence="1">
        <name>Cu(2+)</name>
        <dbReference type="ChEBI" id="CHEBI:29036"/>
    </cofactor>
</comment>
<keyword evidence="19" id="KW-1185">Reference proteome</keyword>
<evidence type="ECO:0000256" key="15">
    <source>
        <dbReference type="ARBA" id="ARBA00047174"/>
    </source>
</evidence>
<dbReference type="PANTHER" id="PTHR33353">
    <property type="entry name" value="PUTATIVE (AFU_ORTHOLOGUE AFUA_1G12560)-RELATED"/>
    <property type="match status" value="1"/>
</dbReference>